<comment type="caution">
    <text evidence="3">The sequence shown here is derived from an EMBL/GenBank/DDBJ whole genome shotgun (WGS) entry which is preliminary data.</text>
</comment>
<feature type="region of interest" description="Disordered" evidence="1">
    <location>
        <begin position="1"/>
        <end position="95"/>
    </location>
</feature>
<evidence type="ECO:0000256" key="1">
    <source>
        <dbReference type="SAM" id="MobiDB-lite"/>
    </source>
</evidence>
<feature type="region of interest" description="Disordered" evidence="1">
    <location>
        <begin position="108"/>
        <end position="131"/>
    </location>
</feature>
<dbReference type="EMBL" id="MAUE01000045">
    <property type="protein sequence ID" value="OCW19879.1"/>
    <property type="molecule type" value="Genomic_DNA"/>
</dbReference>
<dbReference type="EMBL" id="PYWW01000004">
    <property type="protein sequence ID" value="PTC32933.1"/>
    <property type="molecule type" value="Genomic_DNA"/>
</dbReference>
<reference evidence="3 5" key="2">
    <citation type="submission" date="2018-03" db="EMBL/GenBank/DDBJ databases">
        <title>Diversity of bacteria associated with corn roots inoculated with woodland soils in Canada, and Description of Pseudomonas aylmerense sp. nov.</title>
        <authorList>
            <person name="Tambong J.T."/>
            <person name="Xu R."/>
            <person name="Tchagang C."/>
        </authorList>
    </citation>
    <scope>NUCLEOTIDE SEQUENCE [LARGE SCALE GENOMIC DNA]</scope>
    <source>
        <strain evidence="3 5">S1E44</strain>
    </source>
</reference>
<sequence length="204" mass="23255">MPIDSGRYSYSPSDYAGRYATKHQSIAPETYRRKSSWEQDTPATSSSSWTPLIAKQPLSAMSPAKQKELDQLKKTKETLEGMANKYSRPDLPKELFQKPTNLLEQIIRKSEDTPESKNPLKRITNSHAHKQLDAEYNKSMMGLYRQAEKGAFKTERIPEWEKNGFKQSEAKVNGADGEIALEALTLMGRGTPWFGEIRKENRKT</sequence>
<organism evidence="3 5">
    <name type="scientific">Pseudomonas aylmerensis</name>
    <dbReference type="NCBI Taxonomy" id="1869229"/>
    <lineage>
        <taxon>Bacteria</taxon>
        <taxon>Pseudomonadati</taxon>
        <taxon>Pseudomonadota</taxon>
        <taxon>Gammaproteobacteria</taxon>
        <taxon>Pseudomonadales</taxon>
        <taxon>Pseudomonadaceae</taxon>
        <taxon>Pseudomonas</taxon>
    </lineage>
</organism>
<evidence type="ECO:0000313" key="3">
    <source>
        <dbReference type="EMBL" id="PTC32933.1"/>
    </source>
</evidence>
<name>A0A2T4GB62_9PSED</name>
<dbReference type="OrthoDB" id="7021995at2"/>
<feature type="compositionally biased region" description="Basic and acidic residues" evidence="1">
    <location>
        <begin position="65"/>
        <end position="79"/>
    </location>
</feature>
<feature type="compositionally biased region" description="Polar residues" evidence="1">
    <location>
        <begin position="38"/>
        <end position="50"/>
    </location>
</feature>
<dbReference type="Proteomes" id="UP000095081">
    <property type="component" value="Unassembled WGS sequence"/>
</dbReference>
<dbReference type="RefSeq" id="WP_065909632.1">
    <property type="nucleotide sequence ID" value="NZ_MAUE01000045.1"/>
</dbReference>
<proteinExistence type="predicted"/>
<protein>
    <submittedName>
        <fullName evidence="3">Uncharacterized protein</fullName>
    </submittedName>
</protein>
<evidence type="ECO:0000313" key="4">
    <source>
        <dbReference type="Proteomes" id="UP000095081"/>
    </source>
</evidence>
<reference evidence="2 4" key="1">
    <citation type="submission" date="2016-06" db="EMBL/GenBank/DDBJ databases">
        <title>Draft genome sequence of Pseudomonas sp. S1E40, a novel strain antagonistic activity to fungal plant pathogen.</title>
        <authorList>
            <person name="Tambong J.T."/>
            <person name="Tchagang C."/>
            <person name="Xu R."/>
        </authorList>
    </citation>
    <scope>NUCLEOTIDE SEQUENCE [LARGE SCALE GENOMIC DNA]</scope>
    <source>
        <strain evidence="2 4">S1E40</strain>
    </source>
</reference>
<evidence type="ECO:0000313" key="5">
    <source>
        <dbReference type="Proteomes" id="UP000240571"/>
    </source>
</evidence>
<accession>A0A2T4GB62</accession>
<keyword evidence="4" id="KW-1185">Reference proteome</keyword>
<dbReference type="AlphaFoldDB" id="A0A2T4GB62"/>
<gene>
    <name evidence="2" type="ORF">BBG20_29020</name>
    <name evidence="3" type="ORF">C9382_01600</name>
</gene>
<evidence type="ECO:0000313" key="2">
    <source>
        <dbReference type="EMBL" id="OCW19879.1"/>
    </source>
</evidence>
<dbReference type="Proteomes" id="UP000240571">
    <property type="component" value="Unassembled WGS sequence"/>
</dbReference>